<evidence type="ECO:0000259" key="13">
    <source>
        <dbReference type="SMART" id="SM00382"/>
    </source>
</evidence>
<dbReference type="CDD" id="cd18137">
    <property type="entry name" value="HLD_clamp_pol_III_gamma_tau"/>
    <property type="match status" value="1"/>
</dbReference>
<dbReference type="InterPro" id="IPR012763">
    <property type="entry name" value="DNA_pol_III_sug/sutau_N"/>
</dbReference>
<proteinExistence type="inferred from homology"/>
<evidence type="ECO:0000256" key="12">
    <source>
        <dbReference type="SAM" id="MobiDB-lite"/>
    </source>
</evidence>
<dbReference type="Gene3D" id="1.20.272.10">
    <property type="match status" value="1"/>
</dbReference>
<keyword evidence="8" id="KW-0862">Zinc</keyword>
<evidence type="ECO:0000313" key="14">
    <source>
        <dbReference type="EMBL" id="MFD1673572.1"/>
    </source>
</evidence>
<dbReference type="Gene3D" id="3.40.50.300">
    <property type="entry name" value="P-loop containing nucleotide triphosphate hydrolases"/>
    <property type="match status" value="1"/>
</dbReference>
<evidence type="ECO:0000256" key="5">
    <source>
        <dbReference type="ARBA" id="ARBA00022705"/>
    </source>
</evidence>
<accession>A0ABW4JB51</accession>
<dbReference type="PANTHER" id="PTHR11669">
    <property type="entry name" value="REPLICATION FACTOR C / DNA POLYMERASE III GAMMA-TAU SUBUNIT"/>
    <property type="match status" value="1"/>
</dbReference>
<dbReference type="InterPro" id="IPR001270">
    <property type="entry name" value="ClpA/B"/>
</dbReference>
<evidence type="ECO:0000256" key="7">
    <source>
        <dbReference type="ARBA" id="ARBA00022741"/>
    </source>
</evidence>
<dbReference type="InterPro" id="IPR022754">
    <property type="entry name" value="DNA_pol_III_gamma-3"/>
</dbReference>
<dbReference type="InterPro" id="IPR045085">
    <property type="entry name" value="HLD_clamp_pol_III_gamma_tau"/>
</dbReference>
<reference evidence="15" key="1">
    <citation type="journal article" date="2019" name="Int. J. Syst. Evol. Microbiol.">
        <title>The Global Catalogue of Microorganisms (GCM) 10K type strain sequencing project: providing services to taxonomists for standard genome sequencing and annotation.</title>
        <authorList>
            <consortium name="The Broad Institute Genomics Platform"/>
            <consortium name="The Broad Institute Genome Sequencing Center for Infectious Disease"/>
            <person name="Wu L."/>
            <person name="Ma J."/>
        </authorList>
    </citation>
    <scope>NUCLEOTIDE SEQUENCE [LARGE SCALE GENOMIC DNA]</scope>
    <source>
        <strain evidence="15">CGMCC 1.12286</strain>
    </source>
</reference>
<evidence type="ECO:0000256" key="9">
    <source>
        <dbReference type="ARBA" id="ARBA00022840"/>
    </source>
</evidence>
<dbReference type="PRINTS" id="PR00300">
    <property type="entry name" value="CLPPROTEASEA"/>
</dbReference>
<keyword evidence="6" id="KW-0479">Metal-binding</keyword>
<keyword evidence="4 14" id="KW-0548">Nucleotidyltransferase</keyword>
<keyword evidence="5" id="KW-0235">DNA replication</keyword>
<dbReference type="RefSeq" id="WP_377941013.1">
    <property type="nucleotide sequence ID" value="NZ_JBHUCX010000008.1"/>
</dbReference>
<dbReference type="NCBIfam" id="NF004046">
    <property type="entry name" value="PRK05563.1"/>
    <property type="match status" value="1"/>
</dbReference>
<keyword evidence="10" id="KW-0239">DNA-directed DNA polymerase</keyword>
<keyword evidence="7" id="KW-0547">Nucleotide-binding</keyword>
<feature type="compositionally biased region" description="Basic and acidic residues" evidence="12">
    <location>
        <begin position="422"/>
        <end position="433"/>
    </location>
</feature>
<dbReference type="EC" id="2.7.7.7" evidence="2"/>
<comment type="similarity">
    <text evidence="1">Belongs to the DnaX/STICHEL family.</text>
</comment>
<evidence type="ECO:0000256" key="1">
    <source>
        <dbReference type="ARBA" id="ARBA00006360"/>
    </source>
</evidence>
<dbReference type="InterPro" id="IPR050238">
    <property type="entry name" value="DNA_Rep/Repair_Clamp_Loader"/>
</dbReference>
<dbReference type="Proteomes" id="UP001597079">
    <property type="component" value="Unassembled WGS sequence"/>
</dbReference>
<evidence type="ECO:0000256" key="4">
    <source>
        <dbReference type="ARBA" id="ARBA00022695"/>
    </source>
</evidence>
<organism evidence="14 15">
    <name type="scientific">Alicyclobacillus fodiniaquatilis</name>
    <dbReference type="NCBI Taxonomy" id="1661150"/>
    <lineage>
        <taxon>Bacteria</taxon>
        <taxon>Bacillati</taxon>
        <taxon>Bacillota</taxon>
        <taxon>Bacilli</taxon>
        <taxon>Bacillales</taxon>
        <taxon>Alicyclobacillaceae</taxon>
        <taxon>Alicyclobacillus</taxon>
    </lineage>
</organism>
<dbReference type="SMART" id="SM00382">
    <property type="entry name" value="AAA"/>
    <property type="match status" value="1"/>
</dbReference>
<dbReference type="Gene3D" id="1.10.8.60">
    <property type="match status" value="1"/>
</dbReference>
<name>A0ABW4JB51_9BACL</name>
<feature type="region of interest" description="Disordered" evidence="12">
    <location>
        <begin position="388"/>
        <end position="433"/>
    </location>
</feature>
<dbReference type="SUPFAM" id="SSF52540">
    <property type="entry name" value="P-loop containing nucleoside triphosphate hydrolases"/>
    <property type="match status" value="1"/>
</dbReference>
<evidence type="ECO:0000256" key="11">
    <source>
        <dbReference type="ARBA" id="ARBA00049244"/>
    </source>
</evidence>
<evidence type="ECO:0000313" key="15">
    <source>
        <dbReference type="Proteomes" id="UP001597079"/>
    </source>
</evidence>
<dbReference type="Pfam" id="PF13177">
    <property type="entry name" value="DNA_pol3_delta2"/>
    <property type="match status" value="1"/>
</dbReference>
<keyword evidence="9" id="KW-0067">ATP-binding</keyword>
<evidence type="ECO:0000256" key="6">
    <source>
        <dbReference type="ARBA" id="ARBA00022723"/>
    </source>
</evidence>
<keyword evidence="3 14" id="KW-0808">Transferase</keyword>
<dbReference type="PANTHER" id="PTHR11669:SF0">
    <property type="entry name" value="PROTEIN STICHEL-LIKE 2"/>
    <property type="match status" value="1"/>
</dbReference>
<dbReference type="Pfam" id="PF22608">
    <property type="entry name" value="DNAX_ATPase_lid"/>
    <property type="match status" value="1"/>
</dbReference>
<sequence>MSYQALYRTWRPQSFASLIGQPHVSQTLMNAISAGQIAHAYLFSGPRGTGKTSMAKLFAKAVNCHHPNGVEPCNECDACVSITMGTNVDVEEIDAASNRGVDEIRELRDKVHYAPTSVRRKVYIVDEVHMLTTEAFNALLKTLEEPPAHVLFMLATTEPHKIPNTIISRCQRFDFHRIPPETIVERLQEVVAHQDWQCDQSALWKVAEAADGGMRDALGLLEQAAAFGRGTIDETQVAAVIGGVDTQALLALVADLLDQAYLEVIQRLAGWYAAGKDANRIAFDLLQVLRDLFIVRLSTDENPLGGKPVAPYRAVTARQNCQPAWLLQAVAKLGELYTQLRYIEQPRLALEAALLSFATQPAQAVSASAPAETAQSVAPERVTVSVQAPAPSSVAPETQQASAAPPPAEVDEKQTQAPSARSQREQTHVAQRKRDMLERLHRDRSESFEGTVKSLWPDILQAVKQNRIQTHAWLINGEVVLATEYAIVLSFASRIHREAVMKAVDRQVIESAIQTALQREMQFFALLKADWDDFLAAEHATQQPSVDDGQAAIVERAKMLFGEEKVIVEDETGSDRL</sequence>
<dbReference type="InterPro" id="IPR027417">
    <property type="entry name" value="P-loop_NTPase"/>
</dbReference>
<evidence type="ECO:0000256" key="8">
    <source>
        <dbReference type="ARBA" id="ARBA00022833"/>
    </source>
</evidence>
<dbReference type="InterPro" id="IPR003593">
    <property type="entry name" value="AAA+_ATPase"/>
</dbReference>
<feature type="domain" description="AAA+ ATPase" evidence="13">
    <location>
        <begin position="37"/>
        <end position="179"/>
    </location>
</feature>
<dbReference type="EMBL" id="JBHUCX010000008">
    <property type="protein sequence ID" value="MFD1673572.1"/>
    <property type="molecule type" value="Genomic_DNA"/>
</dbReference>
<protein>
    <recommendedName>
        <fullName evidence="2">DNA-directed DNA polymerase</fullName>
        <ecNumber evidence="2">2.7.7.7</ecNumber>
    </recommendedName>
</protein>
<dbReference type="InterPro" id="IPR008921">
    <property type="entry name" value="DNA_pol3_clamp-load_cplx_C"/>
</dbReference>
<comment type="caution">
    <text evidence="14">The sequence shown here is derived from an EMBL/GenBank/DDBJ whole genome shotgun (WGS) entry which is preliminary data.</text>
</comment>
<dbReference type="SUPFAM" id="SSF48019">
    <property type="entry name" value="post-AAA+ oligomerization domain-like"/>
    <property type="match status" value="1"/>
</dbReference>
<keyword evidence="15" id="KW-1185">Reference proteome</keyword>
<dbReference type="CDD" id="cd00009">
    <property type="entry name" value="AAA"/>
    <property type="match status" value="1"/>
</dbReference>
<evidence type="ECO:0000256" key="3">
    <source>
        <dbReference type="ARBA" id="ARBA00022679"/>
    </source>
</evidence>
<dbReference type="GO" id="GO:0003887">
    <property type="term" value="F:DNA-directed DNA polymerase activity"/>
    <property type="evidence" value="ECO:0007669"/>
    <property type="project" value="UniProtKB-EC"/>
</dbReference>
<evidence type="ECO:0000256" key="10">
    <source>
        <dbReference type="ARBA" id="ARBA00022932"/>
    </source>
</evidence>
<comment type="catalytic activity">
    <reaction evidence="11">
        <text>DNA(n) + a 2'-deoxyribonucleoside 5'-triphosphate = DNA(n+1) + diphosphate</text>
        <dbReference type="Rhea" id="RHEA:22508"/>
        <dbReference type="Rhea" id="RHEA-COMP:17339"/>
        <dbReference type="Rhea" id="RHEA-COMP:17340"/>
        <dbReference type="ChEBI" id="CHEBI:33019"/>
        <dbReference type="ChEBI" id="CHEBI:61560"/>
        <dbReference type="ChEBI" id="CHEBI:173112"/>
        <dbReference type="EC" id="2.7.7.7"/>
    </reaction>
</comment>
<dbReference type="Pfam" id="PF12169">
    <property type="entry name" value="DNA_pol3_gamma3"/>
    <property type="match status" value="1"/>
</dbReference>
<dbReference type="NCBIfam" id="TIGR02397">
    <property type="entry name" value="dnaX_nterm"/>
    <property type="match status" value="1"/>
</dbReference>
<evidence type="ECO:0000256" key="2">
    <source>
        <dbReference type="ARBA" id="ARBA00012417"/>
    </source>
</evidence>
<gene>
    <name evidence="14" type="primary">dnaX</name>
    <name evidence="14" type="ORF">ACFSB2_02465</name>
</gene>